<reference evidence="1" key="1">
    <citation type="submission" date="2020-03" db="EMBL/GenBank/DDBJ databases">
        <title>The deep terrestrial virosphere.</title>
        <authorList>
            <person name="Holmfeldt K."/>
            <person name="Nilsson E."/>
            <person name="Simone D."/>
            <person name="Lopez-Fernandez M."/>
            <person name="Wu X."/>
            <person name="de Brujin I."/>
            <person name="Lundin D."/>
            <person name="Andersson A."/>
            <person name="Bertilsson S."/>
            <person name="Dopson M."/>
        </authorList>
    </citation>
    <scope>NUCLEOTIDE SEQUENCE</scope>
    <source>
        <strain evidence="1">MM415B02048</strain>
    </source>
</reference>
<keyword evidence="1" id="KW-0255">Endonuclease</keyword>
<protein>
    <submittedName>
        <fullName evidence="1">Putative homing endonuclease</fullName>
    </submittedName>
</protein>
<dbReference type="AlphaFoldDB" id="A0A6M3IDB6"/>
<sequence length="222" mass="25832">MLTIMSKKWSKFEEDFLMNNFRSSDLSEIARHLNRGCKSLQVKAYRLGLRRASLEPQLSLTNEEAAYIAGFIDGDGCIRMSVQYKCGQPKTVKPIIEITNGNKEVIEWIHKKLSQNCKTKVIRSLVENRYVLPTPHYHLIVAGYWRIKPLLERLLPYLRVKLKVAEAVLEFYQLRDAKESGKPPTKAMWRVALRARKLVNSKRAPHIRLRELLERFVTSLPE</sequence>
<organism evidence="1">
    <name type="scientific">viral metagenome</name>
    <dbReference type="NCBI Taxonomy" id="1070528"/>
    <lineage>
        <taxon>unclassified sequences</taxon>
        <taxon>metagenomes</taxon>
        <taxon>organismal metagenomes</taxon>
    </lineage>
</organism>
<proteinExistence type="predicted"/>
<evidence type="ECO:0000313" key="1">
    <source>
        <dbReference type="EMBL" id="QJA55425.1"/>
    </source>
</evidence>
<accession>A0A6M3IDB6</accession>
<gene>
    <name evidence="1" type="ORF">MM415B02048_0007</name>
</gene>
<dbReference type="InterPro" id="IPR027434">
    <property type="entry name" value="Homing_endonucl"/>
</dbReference>
<dbReference type="SUPFAM" id="SSF55608">
    <property type="entry name" value="Homing endonucleases"/>
    <property type="match status" value="1"/>
</dbReference>
<keyword evidence="1" id="KW-0378">Hydrolase</keyword>
<dbReference type="Gene3D" id="3.10.28.10">
    <property type="entry name" value="Homing endonucleases"/>
    <property type="match status" value="1"/>
</dbReference>
<dbReference type="EMBL" id="MT141158">
    <property type="protein sequence ID" value="QJA55425.1"/>
    <property type="molecule type" value="Genomic_DNA"/>
</dbReference>
<keyword evidence="1" id="KW-0540">Nuclease</keyword>
<dbReference type="GO" id="GO:0004519">
    <property type="term" value="F:endonuclease activity"/>
    <property type="evidence" value="ECO:0007669"/>
    <property type="project" value="UniProtKB-KW"/>
</dbReference>
<name>A0A6M3IDB6_9ZZZZ</name>